<evidence type="ECO:0000313" key="6">
    <source>
        <dbReference type="Proteomes" id="UP001108240"/>
    </source>
</evidence>
<dbReference type="GO" id="GO:0071013">
    <property type="term" value="C:catalytic step 2 spliceosome"/>
    <property type="evidence" value="ECO:0007669"/>
    <property type="project" value="TreeGrafter"/>
</dbReference>
<dbReference type="FunFam" id="3.30.70.330:FF:000274">
    <property type="entry name" value="Heterogeneous nuclear ribonucleoprotein A3 2"/>
    <property type="match status" value="1"/>
</dbReference>
<evidence type="ECO:0000313" key="5">
    <source>
        <dbReference type="Ensembl" id="ENSCCRP00000141153.1"/>
    </source>
</evidence>
<dbReference type="Ensembl" id="ENSCCRT00000124511.1">
    <property type="protein sequence ID" value="ENSCCRP00000141153.1"/>
    <property type="gene ID" value="ENSCCRG00000061853.1"/>
</dbReference>
<dbReference type="AlphaFoldDB" id="A0A9J8AAT2"/>
<dbReference type="PROSITE" id="PS50102">
    <property type="entry name" value="RRM"/>
    <property type="match status" value="2"/>
</dbReference>
<sequence length="402" mass="41554">MHLARWSLTRDENRRRTRRAASGCADSLRVCARSAVSHRECAMSKEQQTPREPEQLRKLFIGGLSFETTDESLRAHFEQWGTLTDCVVMRDPNTKRSRGFGFVTYSSVNEVDAAMDARPHKVDGRAVEPKRAVSREDSSKPGAHSTVKKMFVGGIKEDTDEEHLREYFGQFGKIDEVNIMTEKNSDKRRGFAFITFDDHDAVDRIVIQKYHTVNGHNCEVRKALSREEMNRVSVNQRGGRGGGGGGGGGGGNFGRGGGYGGGYGGGRGGYGGGDGYNGYGGNGGYGGGGPNYGGNRGYGGGSGGGGGGYGNQGGGYGGGGGGYDNYNNGGGGNFGGGNFGGGGGYNDFGNYNNQSPSNYGPMKGGNYGSGGRSGGGGGGPYGGGYGGGSGGGYGGGSGGRRF</sequence>
<dbReference type="FunFam" id="3.30.70.330:FF:000048">
    <property type="entry name" value="Heterogeneous nuclear ribonucleoprotein a1 isoform"/>
    <property type="match status" value="1"/>
</dbReference>
<protein>
    <submittedName>
        <fullName evidence="5">Heterogeneous nuclear ribonucleoprotein A1a</fullName>
    </submittedName>
</protein>
<dbReference type="SMART" id="SM00360">
    <property type="entry name" value="RRM"/>
    <property type="match status" value="2"/>
</dbReference>
<dbReference type="InterPro" id="IPR012677">
    <property type="entry name" value="Nucleotide-bd_a/b_plait_sf"/>
</dbReference>
<proteinExistence type="predicted"/>
<reference evidence="5" key="2">
    <citation type="submission" date="2025-09" db="UniProtKB">
        <authorList>
            <consortium name="Ensembl"/>
        </authorList>
    </citation>
    <scope>IDENTIFICATION</scope>
</reference>
<evidence type="ECO:0000259" key="4">
    <source>
        <dbReference type="PROSITE" id="PS50102"/>
    </source>
</evidence>
<dbReference type="Gene3D" id="3.30.70.330">
    <property type="match status" value="2"/>
</dbReference>
<dbReference type="Proteomes" id="UP001108240">
    <property type="component" value="Unplaced"/>
</dbReference>
<name>A0A9J8AAT2_CYPCA</name>
<dbReference type="CDD" id="cd12761">
    <property type="entry name" value="RRM1_hnRNPA1"/>
    <property type="match status" value="1"/>
</dbReference>
<organism evidence="5 6">
    <name type="scientific">Cyprinus carpio carpio</name>
    <dbReference type="NCBI Taxonomy" id="630221"/>
    <lineage>
        <taxon>Eukaryota</taxon>
        <taxon>Metazoa</taxon>
        <taxon>Chordata</taxon>
        <taxon>Craniata</taxon>
        <taxon>Vertebrata</taxon>
        <taxon>Euteleostomi</taxon>
        <taxon>Actinopterygii</taxon>
        <taxon>Neopterygii</taxon>
        <taxon>Teleostei</taxon>
        <taxon>Ostariophysi</taxon>
        <taxon>Cypriniformes</taxon>
        <taxon>Cyprinidae</taxon>
        <taxon>Cyprininae</taxon>
        <taxon>Cyprinus</taxon>
    </lineage>
</organism>
<dbReference type="GeneTree" id="ENSGT00940000165646"/>
<dbReference type="OMA" id="RSYHDDF"/>
<reference evidence="5" key="1">
    <citation type="submission" date="2025-08" db="UniProtKB">
        <authorList>
            <consortium name="Ensembl"/>
        </authorList>
    </citation>
    <scope>IDENTIFICATION</scope>
</reference>
<feature type="domain" description="RRM" evidence="4">
    <location>
        <begin position="57"/>
        <end position="140"/>
    </location>
</feature>
<evidence type="ECO:0000256" key="3">
    <source>
        <dbReference type="PROSITE-ProRule" id="PRU00176"/>
    </source>
</evidence>
<dbReference type="PANTHER" id="PTHR48026">
    <property type="entry name" value="HOMOLOGOUS TO DROSOPHILA SQD (SQUID) PROTEIN"/>
    <property type="match status" value="1"/>
</dbReference>
<dbReference type="InterPro" id="IPR035979">
    <property type="entry name" value="RBD_domain_sf"/>
</dbReference>
<evidence type="ECO:0000256" key="2">
    <source>
        <dbReference type="ARBA" id="ARBA00022884"/>
    </source>
</evidence>
<feature type="domain" description="RRM" evidence="4">
    <location>
        <begin position="148"/>
        <end position="227"/>
    </location>
</feature>
<keyword evidence="6" id="KW-1185">Reference proteome</keyword>
<dbReference type="PANTHER" id="PTHR48026:SF2">
    <property type="entry name" value="HETEROGENEOUS NUCLEAR RIBONUCLEOPROTEIN A1-RELATED"/>
    <property type="match status" value="1"/>
</dbReference>
<evidence type="ECO:0000256" key="1">
    <source>
        <dbReference type="ARBA" id="ARBA00022737"/>
    </source>
</evidence>
<dbReference type="InterPro" id="IPR034845">
    <property type="entry name" value="hnRNPA1_RRM1"/>
</dbReference>
<dbReference type="Pfam" id="PF00076">
    <property type="entry name" value="RRM_1"/>
    <property type="match status" value="2"/>
</dbReference>
<keyword evidence="1" id="KW-0677">Repeat</keyword>
<dbReference type="GO" id="GO:0003730">
    <property type="term" value="F:mRNA 3'-UTR binding"/>
    <property type="evidence" value="ECO:0007669"/>
    <property type="project" value="TreeGrafter"/>
</dbReference>
<keyword evidence="2 3" id="KW-0694">RNA-binding</keyword>
<accession>A0A9J8AAT2</accession>
<dbReference type="GO" id="GO:0000398">
    <property type="term" value="P:mRNA splicing, via spliceosome"/>
    <property type="evidence" value="ECO:0007669"/>
    <property type="project" value="TreeGrafter"/>
</dbReference>
<dbReference type="InterPro" id="IPR000504">
    <property type="entry name" value="RRM_dom"/>
</dbReference>
<dbReference type="SUPFAM" id="SSF54928">
    <property type="entry name" value="RNA-binding domain, RBD"/>
    <property type="match status" value="2"/>
</dbReference>